<dbReference type="PANTHER" id="PTHR11088">
    <property type="entry name" value="TRNA DIMETHYLALLYLTRANSFERASE"/>
    <property type="match status" value="1"/>
</dbReference>
<dbReference type="AlphaFoldDB" id="A0A926HRM8"/>
<dbReference type="Gene3D" id="3.40.50.300">
    <property type="entry name" value="P-loop containing nucleotide triphosphate hydrolases"/>
    <property type="match status" value="1"/>
</dbReference>
<comment type="caution">
    <text evidence="10">Lacks conserved residue(s) required for the propagation of feature annotation.</text>
</comment>
<comment type="caution">
    <text evidence="14">The sequence shown here is derived from an EMBL/GenBank/DDBJ whole genome shotgun (WGS) entry which is preliminary data.</text>
</comment>
<evidence type="ECO:0000256" key="8">
    <source>
        <dbReference type="ARBA" id="ARBA00022842"/>
    </source>
</evidence>
<evidence type="ECO:0000256" key="2">
    <source>
        <dbReference type="ARBA" id="ARBA00003213"/>
    </source>
</evidence>
<keyword evidence="7 10" id="KW-0067">ATP-binding</keyword>
<comment type="function">
    <text evidence="2 10 12">Catalyzes the transfer of a dimethylallyl group onto the adenine at position 37 in tRNAs that read codons beginning with uridine, leading to the formation of N6-(dimethylallyl)adenosine (i(6)A).</text>
</comment>
<accession>A0A926HRM8</accession>
<comment type="cofactor">
    <cofactor evidence="1 10">
        <name>Mg(2+)</name>
        <dbReference type="ChEBI" id="CHEBI:18420"/>
    </cofactor>
</comment>
<evidence type="ECO:0000313" key="15">
    <source>
        <dbReference type="Proteomes" id="UP000617951"/>
    </source>
</evidence>
<keyword evidence="4 10" id="KW-0808">Transferase</keyword>
<dbReference type="Pfam" id="PF01715">
    <property type="entry name" value="IPPT"/>
    <property type="match status" value="1"/>
</dbReference>
<evidence type="ECO:0000256" key="3">
    <source>
        <dbReference type="ARBA" id="ARBA00005842"/>
    </source>
</evidence>
<feature type="binding site" evidence="10">
    <location>
        <begin position="12"/>
        <end position="17"/>
    </location>
    <ligand>
        <name>substrate</name>
    </ligand>
</feature>
<dbReference type="RefSeq" id="WP_249279474.1">
    <property type="nucleotide sequence ID" value="NZ_JACRSS010000001.1"/>
</dbReference>
<evidence type="ECO:0000256" key="13">
    <source>
        <dbReference type="RuleBase" id="RU003785"/>
    </source>
</evidence>
<reference evidence="14" key="1">
    <citation type="submission" date="2020-08" db="EMBL/GenBank/DDBJ databases">
        <title>Genome public.</title>
        <authorList>
            <person name="Liu C."/>
            <person name="Sun Q."/>
        </authorList>
    </citation>
    <scope>NUCLEOTIDE SEQUENCE</scope>
    <source>
        <strain evidence="14">NSJ-63</strain>
    </source>
</reference>
<dbReference type="GO" id="GO:0006400">
    <property type="term" value="P:tRNA modification"/>
    <property type="evidence" value="ECO:0007669"/>
    <property type="project" value="TreeGrafter"/>
</dbReference>
<evidence type="ECO:0000256" key="5">
    <source>
        <dbReference type="ARBA" id="ARBA00022694"/>
    </source>
</evidence>
<dbReference type="PANTHER" id="PTHR11088:SF60">
    <property type="entry name" value="TRNA DIMETHYLALLYLTRANSFERASE"/>
    <property type="match status" value="1"/>
</dbReference>
<dbReference type="InterPro" id="IPR039657">
    <property type="entry name" value="Dimethylallyltransferase"/>
</dbReference>
<gene>
    <name evidence="10 14" type="primary">miaA</name>
    <name evidence="14" type="ORF">H8693_01330</name>
</gene>
<evidence type="ECO:0000256" key="10">
    <source>
        <dbReference type="HAMAP-Rule" id="MF_00185"/>
    </source>
</evidence>
<dbReference type="NCBIfam" id="TIGR00174">
    <property type="entry name" value="miaA"/>
    <property type="match status" value="1"/>
</dbReference>
<name>A0A926HRM8_9FIRM</name>
<keyword evidence="8 10" id="KW-0460">Magnesium</keyword>
<dbReference type="GO" id="GO:0052381">
    <property type="term" value="F:tRNA dimethylallyltransferase activity"/>
    <property type="evidence" value="ECO:0007669"/>
    <property type="project" value="UniProtKB-UniRule"/>
</dbReference>
<dbReference type="HAMAP" id="MF_00185">
    <property type="entry name" value="IPP_trans"/>
    <property type="match status" value="1"/>
</dbReference>
<keyword evidence="6 10" id="KW-0547">Nucleotide-binding</keyword>
<keyword evidence="15" id="KW-1185">Reference proteome</keyword>
<dbReference type="GO" id="GO:0005524">
    <property type="term" value="F:ATP binding"/>
    <property type="evidence" value="ECO:0007669"/>
    <property type="project" value="UniProtKB-UniRule"/>
</dbReference>
<feature type="binding site" evidence="10">
    <location>
        <begin position="10"/>
        <end position="17"/>
    </location>
    <ligand>
        <name>ATP</name>
        <dbReference type="ChEBI" id="CHEBI:30616"/>
    </ligand>
</feature>
<evidence type="ECO:0000256" key="11">
    <source>
        <dbReference type="RuleBase" id="RU003783"/>
    </source>
</evidence>
<dbReference type="EMBL" id="JACRSS010000001">
    <property type="protein sequence ID" value="MBC8537572.1"/>
    <property type="molecule type" value="Genomic_DNA"/>
</dbReference>
<protein>
    <recommendedName>
        <fullName evidence="10">tRNA dimethylallyltransferase</fullName>
        <ecNumber evidence="10">2.5.1.75</ecNumber>
    </recommendedName>
    <alternativeName>
        <fullName evidence="10">Dimethylallyl diphosphate:tRNA dimethylallyltransferase</fullName>
        <shortName evidence="10">DMAPP:tRNA dimethylallyltransferase</shortName>
        <shortName evidence="10">DMATase</shortName>
    </alternativeName>
    <alternativeName>
        <fullName evidence="10">Isopentenyl-diphosphate:tRNA isopentenyltransferase</fullName>
        <shortName evidence="10">IPP transferase</shortName>
        <shortName evidence="10">IPPT</shortName>
        <shortName evidence="10">IPTase</shortName>
    </alternativeName>
</protein>
<evidence type="ECO:0000256" key="4">
    <source>
        <dbReference type="ARBA" id="ARBA00022679"/>
    </source>
</evidence>
<evidence type="ECO:0000256" key="7">
    <source>
        <dbReference type="ARBA" id="ARBA00022840"/>
    </source>
</evidence>
<dbReference type="Gene3D" id="1.10.20.140">
    <property type="match status" value="1"/>
</dbReference>
<organism evidence="14 15">
    <name type="scientific">Guopingia tenuis</name>
    <dbReference type="NCBI Taxonomy" id="2763656"/>
    <lineage>
        <taxon>Bacteria</taxon>
        <taxon>Bacillati</taxon>
        <taxon>Bacillota</taxon>
        <taxon>Clostridia</taxon>
        <taxon>Christensenellales</taxon>
        <taxon>Christensenellaceae</taxon>
        <taxon>Guopingia</taxon>
    </lineage>
</organism>
<feature type="site" description="Interaction with substrate tRNA" evidence="10">
    <location>
        <position position="101"/>
    </location>
</feature>
<dbReference type="SUPFAM" id="SSF52540">
    <property type="entry name" value="P-loop containing nucleoside triphosphate hydrolases"/>
    <property type="match status" value="2"/>
</dbReference>
<evidence type="ECO:0000313" key="14">
    <source>
        <dbReference type="EMBL" id="MBC8537572.1"/>
    </source>
</evidence>
<evidence type="ECO:0000256" key="6">
    <source>
        <dbReference type="ARBA" id="ARBA00022741"/>
    </source>
</evidence>
<keyword evidence="5 10" id="KW-0819">tRNA processing</keyword>
<feature type="region of interest" description="Interaction with substrate tRNA" evidence="10">
    <location>
        <begin position="35"/>
        <end position="38"/>
    </location>
</feature>
<proteinExistence type="inferred from homology"/>
<dbReference type="Proteomes" id="UP000617951">
    <property type="component" value="Unassembled WGS sequence"/>
</dbReference>
<feature type="site" description="Interaction with substrate tRNA" evidence="10">
    <location>
        <position position="124"/>
    </location>
</feature>
<sequence length="314" mass="36314">MKKNVLIVTGPTATGKTALSVSLAQRLGGEIISADSMQIYSEMQIGTARPTKKEMGNIPHHLLGFLPPNQEYTAARYRSDAFAVIQKLLDRDVLPIVAGGTGLYIHALTYDLDFSGAAPDEDFRREMEQLCEEKGKEYIHGLLAEKDPAAAKRIHYNDMKRVIRALEIARLPEEKRNSFQFRKENGEYNFLMIGLTKERARLYADIERRIDQMMEQGLEAEARRLYDNYGPEIQAFSAIGYKEFLPYFHGEESLDQAVEQLKKNTRHFAKRQMTWFRREPRIQWFFADSYESFAGLESDVMQWIEKGLKEQKQR</sequence>
<evidence type="ECO:0000256" key="1">
    <source>
        <dbReference type="ARBA" id="ARBA00001946"/>
    </source>
</evidence>
<evidence type="ECO:0000256" key="12">
    <source>
        <dbReference type="RuleBase" id="RU003784"/>
    </source>
</evidence>
<comment type="subunit">
    <text evidence="10">Monomer.</text>
</comment>
<comment type="catalytic activity">
    <reaction evidence="9 10 11">
        <text>adenosine(37) in tRNA + dimethylallyl diphosphate = N(6)-dimethylallyladenosine(37) in tRNA + diphosphate</text>
        <dbReference type="Rhea" id="RHEA:26482"/>
        <dbReference type="Rhea" id="RHEA-COMP:10162"/>
        <dbReference type="Rhea" id="RHEA-COMP:10375"/>
        <dbReference type="ChEBI" id="CHEBI:33019"/>
        <dbReference type="ChEBI" id="CHEBI:57623"/>
        <dbReference type="ChEBI" id="CHEBI:74411"/>
        <dbReference type="ChEBI" id="CHEBI:74415"/>
        <dbReference type="EC" id="2.5.1.75"/>
    </reaction>
</comment>
<dbReference type="InterPro" id="IPR027417">
    <property type="entry name" value="P-loop_NTPase"/>
</dbReference>
<dbReference type="InterPro" id="IPR018022">
    <property type="entry name" value="IPT"/>
</dbReference>
<evidence type="ECO:0000256" key="9">
    <source>
        <dbReference type="ARBA" id="ARBA00049563"/>
    </source>
</evidence>
<dbReference type="EC" id="2.5.1.75" evidence="10"/>
<comment type="similarity">
    <text evidence="3 10 13">Belongs to the IPP transferase family.</text>
</comment>